<protein>
    <submittedName>
        <fullName evidence="1">Uncharacterized protein</fullName>
    </submittedName>
</protein>
<sequence>MRTTFIWRPVDVPNVVCSADRQIRASLTTTWSANGTCCERWYSISDITTETRYFQSFCIGGRVSCRFSDFSEISISQFIEFVRYPLN</sequence>
<accession>A0A0A8ZMS2</accession>
<proteinExistence type="predicted"/>
<evidence type="ECO:0000313" key="1">
    <source>
        <dbReference type="EMBL" id="JAD36112.1"/>
    </source>
</evidence>
<organism evidence="1">
    <name type="scientific">Arundo donax</name>
    <name type="common">Giant reed</name>
    <name type="synonym">Donax arundinaceus</name>
    <dbReference type="NCBI Taxonomy" id="35708"/>
    <lineage>
        <taxon>Eukaryota</taxon>
        <taxon>Viridiplantae</taxon>
        <taxon>Streptophyta</taxon>
        <taxon>Embryophyta</taxon>
        <taxon>Tracheophyta</taxon>
        <taxon>Spermatophyta</taxon>
        <taxon>Magnoliopsida</taxon>
        <taxon>Liliopsida</taxon>
        <taxon>Poales</taxon>
        <taxon>Poaceae</taxon>
        <taxon>PACMAD clade</taxon>
        <taxon>Arundinoideae</taxon>
        <taxon>Arundineae</taxon>
        <taxon>Arundo</taxon>
    </lineage>
</organism>
<reference evidence="1" key="2">
    <citation type="journal article" date="2015" name="Data Brief">
        <title>Shoot transcriptome of the giant reed, Arundo donax.</title>
        <authorList>
            <person name="Barrero R.A."/>
            <person name="Guerrero F.D."/>
            <person name="Moolhuijzen P."/>
            <person name="Goolsby J.A."/>
            <person name="Tidwell J."/>
            <person name="Bellgard S.E."/>
            <person name="Bellgard M.I."/>
        </authorList>
    </citation>
    <scope>NUCLEOTIDE SEQUENCE</scope>
    <source>
        <tissue evidence="1">Shoot tissue taken approximately 20 cm above the soil surface</tissue>
    </source>
</reference>
<dbReference type="EMBL" id="GBRH01261783">
    <property type="protein sequence ID" value="JAD36112.1"/>
    <property type="molecule type" value="Transcribed_RNA"/>
</dbReference>
<name>A0A0A8ZMS2_ARUDO</name>
<reference evidence="1" key="1">
    <citation type="submission" date="2014-09" db="EMBL/GenBank/DDBJ databases">
        <authorList>
            <person name="Magalhaes I.L.F."/>
            <person name="Oliveira U."/>
            <person name="Santos F.R."/>
            <person name="Vidigal T.H.D.A."/>
            <person name="Brescovit A.D."/>
            <person name="Santos A.J."/>
        </authorList>
    </citation>
    <scope>NUCLEOTIDE SEQUENCE</scope>
    <source>
        <tissue evidence="1">Shoot tissue taken approximately 20 cm above the soil surface</tissue>
    </source>
</reference>
<dbReference type="AlphaFoldDB" id="A0A0A8ZMS2"/>